<dbReference type="PROSITE" id="PS50176">
    <property type="entry name" value="ARM_REPEAT"/>
    <property type="match status" value="1"/>
</dbReference>
<keyword evidence="9" id="KW-1133">Transmembrane helix</keyword>
<protein>
    <recommendedName>
        <fullName evidence="7">Vacuolar protein 8</fullName>
    </recommendedName>
</protein>
<dbReference type="InterPro" id="IPR011989">
    <property type="entry name" value="ARM-like"/>
</dbReference>
<feature type="repeat" description="ARM" evidence="8">
    <location>
        <begin position="336"/>
        <end position="379"/>
    </location>
</feature>
<dbReference type="GO" id="GO:0071562">
    <property type="term" value="P:nucleus-vacuole junction assembly"/>
    <property type="evidence" value="ECO:0007669"/>
    <property type="project" value="InterPro"/>
</dbReference>
<dbReference type="Gene3D" id="1.25.10.10">
    <property type="entry name" value="Leucine-rich Repeat Variant"/>
    <property type="match status" value="10"/>
</dbReference>
<dbReference type="GO" id="GO:0043495">
    <property type="term" value="F:protein-membrane adaptor activity"/>
    <property type="evidence" value="ECO:0007669"/>
    <property type="project" value="InterPro"/>
</dbReference>
<evidence type="ECO:0000256" key="3">
    <source>
        <dbReference type="ARBA" id="ARBA00022554"/>
    </source>
</evidence>
<keyword evidence="4" id="KW-0677">Repeat</keyword>
<comment type="caution">
    <text evidence="10">The sequence shown here is derived from an EMBL/GenBank/DDBJ whole genome shotgun (WGS) entry which is preliminary data.</text>
</comment>
<feature type="transmembrane region" description="Helical" evidence="9">
    <location>
        <begin position="1636"/>
        <end position="1656"/>
    </location>
</feature>
<dbReference type="SUPFAM" id="SSF48371">
    <property type="entry name" value="ARM repeat"/>
    <property type="match status" value="5"/>
</dbReference>
<evidence type="ECO:0000256" key="1">
    <source>
        <dbReference type="ARBA" id="ARBA00004592"/>
    </source>
</evidence>
<gene>
    <name evidence="10" type="ORF">MVEN_00294900</name>
</gene>
<evidence type="ECO:0000256" key="4">
    <source>
        <dbReference type="ARBA" id="ARBA00022737"/>
    </source>
</evidence>
<organism evidence="10 11">
    <name type="scientific">Mycena venus</name>
    <dbReference type="NCBI Taxonomy" id="2733690"/>
    <lineage>
        <taxon>Eukaryota</taxon>
        <taxon>Fungi</taxon>
        <taxon>Dikarya</taxon>
        <taxon>Basidiomycota</taxon>
        <taxon>Agaricomycotina</taxon>
        <taxon>Agaricomycetes</taxon>
        <taxon>Agaricomycetidae</taxon>
        <taxon>Agaricales</taxon>
        <taxon>Marasmiineae</taxon>
        <taxon>Mycenaceae</taxon>
        <taxon>Mycena</taxon>
    </lineage>
</organism>
<keyword evidence="5 9" id="KW-0472">Membrane</keyword>
<dbReference type="InterPro" id="IPR016024">
    <property type="entry name" value="ARM-type_fold"/>
</dbReference>
<dbReference type="SMART" id="SM00185">
    <property type="entry name" value="ARM"/>
    <property type="match status" value="19"/>
</dbReference>
<keyword evidence="6" id="KW-0449">Lipoprotein</keyword>
<dbReference type="EMBL" id="JACAZI010000002">
    <property type="protein sequence ID" value="KAF7369639.1"/>
    <property type="molecule type" value="Genomic_DNA"/>
</dbReference>
<evidence type="ECO:0000313" key="11">
    <source>
        <dbReference type="Proteomes" id="UP000620124"/>
    </source>
</evidence>
<evidence type="ECO:0000256" key="7">
    <source>
        <dbReference type="ARBA" id="ARBA00026209"/>
    </source>
</evidence>
<dbReference type="Proteomes" id="UP000620124">
    <property type="component" value="Unassembled WGS sequence"/>
</dbReference>
<sequence length="1657" mass="179035">MPQLVRQQSHESIYSEWSDSKSPGPTINIHAIAKPLMRLMYHQQATKFMKKHRDVPLSSKSAEICLSWLEYKYVGNSTRTKILKYIAGKDMIDSDAHEVARTLLLDSVVIDQFLRASDAQLQVYACDLLVNLAINISSAPVVVQLNPCGRLVSFLRGTNIKLTTRALDALKVGDMCKNPSTTLVSLVRGQDHSIAQAATAVLAYMACEAEGAKIVIEARILDELDMVINLPEQKMTCWLLDTLTRHESTTGFVLAINPCQHIVGLLRDENVAGDALVALESISQSVEGARAVLRAGALHALPALLESTNAAVREETWNLIRALAANAPAGDVWQEGQCESLMQLIYDEEKPAVTVAAIYALADIANHADGAAALIDAGGFQVVDSLLGSSHNGTRGAACNLLAKLTSHDSIATATANTNCLQRIITLLGDPDVVVVEEAIRALASDDVPAVADNAVYALAKITVRADGAAAVVEAGALEILDELVQSPIPGMRRWACVMVGNLMQHENTFLALMDLNPGRRIVALLQDPNVLVVGEAVRALALITSRTAYAHALVDSGALQHVDDLLKSSESSVRWWTCNLIGNLANFEETASIAWNENRCCRRLVELTHSDVPTVADNAVYALSKIAVRTDGAAAVVEAGALEILDELVQSPIPGVRWWACTMIGNLTQHESTFLVLTDLNPGPRIVALLQDPNVLVVGEAVRALALIASRTTYAHAVLDSDALQHVDDLLKSSESSVRWWTCNLIGNLANFEETASIAWNENRCCRRLVELTHSDVPAVADNAVYALSKIAVWADGAAAIVEAGALEILDELVQSPIPGVRRWACAMVGNLTQHESTFLVLMDLNPDHRIVAFLQDPNVLVVGEAVRALALITSRTAYAHAVLESDALQHVDDLLKSSESSVRWWTCNLIGNLANFEETASIAWNENRCCRRLVELTHSDVPTVADNAVYALSKIAVRTDGAAAVVEAGALEILDELVQSPIPGVRRWACAMVGNLMHHESTFLVLMDLNPGRRIVALLQDPNVLVVGEAVRALALIASRTTYAHAVLNSDALQHVDDLLESDDVPAVADNAVYALAMTTYWAEGSTAVVKAEALQLLDELLQSSISGVRRWACTMARNMAHHKSTVLLLMDLNPGRWIVALLQDPNVVVVEEAVRALVSIACWPAGALAMVDSGALQQLDELLVSSESSVRGCTCNLIGNLAMFGEIEMAVWTESRCRRLLELSRDDVPAVADNAAYALSKIAFWADGAAAVVEAGALQFLNELIQSPISEVRRRACDMVGNLACHENSALVLLDLNPCGQIVTLLQDPDITVHRNALDALVSIACWPAGVLALVDSGALQQIDKLLESTESDVRKWTCNLIGNLAHFKETISIVWNKNRCRRLLELSRDEGPAVAGNAVYALSKIAFWPDGAAAVVDAGALRLLDELMQFTIPAVRRWTRVLLGNLAGHESFCDALLDTNPCGRLLESLRSSDEDPLVIDASAFALSGIARSAQGAKAVIEAGALDLLDKLLEHPHDYVRGYTCILLGELASFESSLDAVLNANSCTGLVSSSDINVPFCSVALFALVRLSKWPKGAVAIAKTNFLDHVPELLESPDPRLPVYTCLILACLPRNKPTPRPPRLRVPTQEAVLYSWGILVAFVCLFEVLGLVWI</sequence>
<keyword evidence="3" id="KW-0926">Vacuole</keyword>
<reference evidence="10" key="1">
    <citation type="submission" date="2020-05" db="EMBL/GenBank/DDBJ databases">
        <title>Mycena genomes resolve the evolution of fungal bioluminescence.</title>
        <authorList>
            <person name="Tsai I.J."/>
        </authorList>
    </citation>
    <scope>NUCLEOTIDE SEQUENCE</scope>
    <source>
        <strain evidence="10">CCC161011</strain>
    </source>
</reference>
<dbReference type="PANTHER" id="PTHR47249:SF1">
    <property type="entry name" value="VACUOLAR PROTEIN 8"/>
    <property type="match status" value="1"/>
</dbReference>
<comment type="subcellular location">
    <subcellularLocation>
        <location evidence="1">Vacuole membrane</location>
        <topology evidence="1">Lipid-anchor</topology>
    </subcellularLocation>
</comment>
<proteinExistence type="inferred from homology"/>
<evidence type="ECO:0000256" key="9">
    <source>
        <dbReference type="SAM" id="Phobius"/>
    </source>
</evidence>
<evidence type="ECO:0000256" key="6">
    <source>
        <dbReference type="ARBA" id="ARBA00023288"/>
    </source>
</evidence>
<dbReference type="PANTHER" id="PTHR47249">
    <property type="entry name" value="VACUOLAR PROTEIN 8"/>
    <property type="match status" value="1"/>
</dbReference>
<accession>A0A8H7DBR8</accession>
<keyword evidence="11" id="KW-1185">Reference proteome</keyword>
<evidence type="ECO:0000313" key="10">
    <source>
        <dbReference type="EMBL" id="KAF7369639.1"/>
    </source>
</evidence>
<keyword evidence="9" id="KW-0812">Transmembrane</keyword>
<dbReference type="OrthoDB" id="7537227at2759"/>
<dbReference type="InterPro" id="IPR000225">
    <property type="entry name" value="Armadillo"/>
</dbReference>
<dbReference type="InterPro" id="IPR045156">
    <property type="entry name" value="Vac8"/>
</dbReference>
<evidence type="ECO:0000256" key="2">
    <source>
        <dbReference type="ARBA" id="ARBA00005462"/>
    </source>
</evidence>
<evidence type="ECO:0000256" key="8">
    <source>
        <dbReference type="PROSITE-ProRule" id="PRU00259"/>
    </source>
</evidence>
<evidence type="ECO:0000256" key="5">
    <source>
        <dbReference type="ARBA" id="ARBA00023136"/>
    </source>
</evidence>
<comment type="similarity">
    <text evidence="2">Belongs to the beta-catenin family.</text>
</comment>
<dbReference type="GO" id="GO:0005774">
    <property type="term" value="C:vacuolar membrane"/>
    <property type="evidence" value="ECO:0007669"/>
    <property type="project" value="UniProtKB-SubCell"/>
</dbReference>
<name>A0A8H7DBR8_9AGAR</name>